<dbReference type="GeneID" id="117644052"/>
<comment type="similarity">
    <text evidence="1">Belongs to the type-B carboxylesterase/lipase family.</text>
</comment>
<dbReference type="AlphaFoldDB" id="A0A6P8YH88"/>
<dbReference type="SUPFAM" id="SSF53474">
    <property type="entry name" value="alpha/beta-Hydrolases"/>
    <property type="match status" value="1"/>
</dbReference>
<dbReference type="InterPro" id="IPR002018">
    <property type="entry name" value="CarbesteraseB"/>
</dbReference>
<dbReference type="RefSeq" id="XP_034239128.1">
    <property type="nucleotide sequence ID" value="XM_034383237.1"/>
</dbReference>
<evidence type="ECO:0000256" key="2">
    <source>
        <dbReference type="ARBA" id="ARBA00023180"/>
    </source>
</evidence>
<keyword evidence="2" id="KW-0325">Glycoprotein</keyword>
<dbReference type="Proteomes" id="UP000515158">
    <property type="component" value="Unplaced"/>
</dbReference>
<sequence length="168" mass="18240">MVIGQQVATAPGILDGLRQQGAKSGPIVRVREGSLRGLRDVSKSGRTYLSFLGVPYAKPPIGHLRFKGPLPPDSWSGVRDATKEGAMCPQAMWSRLMRVPFVNEQGRLLTELVKELFNASNDEVLAAASNANLNPHGNSIFYTDDHQIILLNVVIMSAPSFIQAVFIG</sequence>
<evidence type="ECO:0000313" key="5">
    <source>
        <dbReference type="RefSeq" id="XP_034239128.1"/>
    </source>
</evidence>
<evidence type="ECO:0000256" key="1">
    <source>
        <dbReference type="ARBA" id="ARBA00005964"/>
    </source>
</evidence>
<dbReference type="KEGG" id="tpal:117644052"/>
<dbReference type="PANTHER" id="PTHR43903">
    <property type="entry name" value="NEUROLIGIN"/>
    <property type="match status" value="1"/>
</dbReference>
<protein>
    <submittedName>
        <fullName evidence="5">Acylcarnitine hydrolase-like</fullName>
    </submittedName>
</protein>
<dbReference type="InterPro" id="IPR051093">
    <property type="entry name" value="Neuroligin/BSAL"/>
</dbReference>
<keyword evidence="4" id="KW-1185">Reference proteome</keyword>
<dbReference type="Gene3D" id="3.40.50.1820">
    <property type="entry name" value="alpha/beta hydrolase"/>
    <property type="match status" value="1"/>
</dbReference>
<accession>A0A6P8YH88</accession>
<name>A0A6P8YH88_THRPL</name>
<gene>
    <name evidence="5" type="primary">LOC117644052</name>
</gene>
<organism evidence="5">
    <name type="scientific">Thrips palmi</name>
    <name type="common">Melon thrips</name>
    <dbReference type="NCBI Taxonomy" id="161013"/>
    <lineage>
        <taxon>Eukaryota</taxon>
        <taxon>Metazoa</taxon>
        <taxon>Ecdysozoa</taxon>
        <taxon>Arthropoda</taxon>
        <taxon>Hexapoda</taxon>
        <taxon>Insecta</taxon>
        <taxon>Pterygota</taxon>
        <taxon>Neoptera</taxon>
        <taxon>Paraneoptera</taxon>
        <taxon>Thysanoptera</taxon>
        <taxon>Terebrantia</taxon>
        <taxon>Thripoidea</taxon>
        <taxon>Thripidae</taxon>
        <taxon>Thrips</taxon>
    </lineage>
</organism>
<dbReference type="InParanoid" id="A0A6P8YH88"/>
<evidence type="ECO:0000259" key="3">
    <source>
        <dbReference type="Pfam" id="PF00135"/>
    </source>
</evidence>
<dbReference type="Pfam" id="PF00135">
    <property type="entry name" value="COesterase"/>
    <property type="match status" value="1"/>
</dbReference>
<proteinExistence type="inferred from homology"/>
<reference evidence="5" key="1">
    <citation type="submission" date="2025-08" db="UniProtKB">
        <authorList>
            <consortium name="RefSeq"/>
        </authorList>
    </citation>
    <scope>IDENTIFICATION</scope>
    <source>
        <tissue evidence="5">Total insect</tissue>
    </source>
</reference>
<dbReference type="InterPro" id="IPR029058">
    <property type="entry name" value="AB_hydrolase_fold"/>
</dbReference>
<feature type="domain" description="Carboxylesterase type B" evidence="3">
    <location>
        <begin position="25"/>
        <end position="91"/>
    </location>
</feature>
<dbReference type="OrthoDB" id="19653at2759"/>
<evidence type="ECO:0000313" key="4">
    <source>
        <dbReference type="Proteomes" id="UP000515158"/>
    </source>
</evidence>